<proteinExistence type="predicted"/>
<protein>
    <submittedName>
        <fullName evidence="2">Uncharacterized protein</fullName>
    </submittedName>
</protein>
<evidence type="ECO:0000313" key="2">
    <source>
        <dbReference type="EMBL" id="UTZ35050.1"/>
    </source>
</evidence>
<keyword evidence="1" id="KW-0812">Transmembrane</keyword>
<evidence type="ECO:0000313" key="3">
    <source>
        <dbReference type="Proteomes" id="UP001059912"/>
    </source>
</evidence>
<dbReference type="RefSeq" id="WP_255905411.1">
    <property type="nucleotide sequence ID" value="NZ_CP050473.1"/>
</dbReference>
<name>A0ABY5IL79_9VIBR</name>
<keyword evidence="1" id="KW-0472">Membrane</keyword>
<geneLocation type="plasmid" evidence="2 3">
    <name>unnamed2</name>
</geneLocation>
<gene>
    <name evidence="2" type="ORF">HB762_27695</name>
</gene>
<evidence type="ECO:0000256" key="1">
    <source>
        <dbReference type="SAM" id="Phobius"/>
    </source>
</evidence>
<keyword evidence="1" id="KW-1133">Transmembrane helix</keyword>
<feature type="transmembrane region" description="Helical" evidence="1">
    <location>
        <begin position="39"/>
        <end position="59"/>
    </location>
</feature>
<dbReference type="Proteomes" id="UP001059912">
    <property type="component" value="Plasmid unnamed2"/>
</dbReference>
<sequence length="109" mass="11781">MPESGNVAVISAAPLTTSSDMVASVHMDTQPQELPSFEMVAVTGVGMKLILLCLALVVMTMMRKVIFGEDGVKNDWIEQAKEKGDYRSIAIYQCVMFGSTCFLLGSVLS</sequence>
<accession>A0ABY5IL79</accession>
<keyword evidence="3" id="KW-1185">Reference proteome</keyword>
<organism evidence="2 3">
    <name type="scientific">Vibrio campbellii</name>
    <dbReference type="NCBI Taxonomy" id="680"/>
    <lineage>
        <taxon>Bacteria</taxon>
        <taxon>Pseudomonadati</taxon>
        <taxon>Pseudomonadota</taxon>
        <taxon>Gammaproteobacteria</taxon>
        <taxon>Vibrionales</taxon>
        <taxon>Vibrionaceae</taxon>
        <taxon>Vibrio</taxon>
    </lineage>
</organism>
<feature type="transmembrane region" description="Helical" evidence="1">
    <location>
        <begin position="89"/>
        <end position="108"/>
    </location>
</feature>
<dbReference type="EMBL" id="CP050473">
    <property type="protein sequence ID" value="UTZ35050.1"/>
    <property type="molecule type" value="Genomic_DNA"/>
</dbReference>
<keyword evidence="2" id="KW-0614">Plasmid</keyword>
<reference evidence="2" key="1">
    <citation type="submission" date="2020-03" db="EMBL/GenBank/DDBJ databases">
        <title>Five strains of Vibrio campbellii isolated from Mariana Trench.</title>
        <authorList>
            <person name="Liang J."/>
            <person name="Zhang X.-H."/>
        </authorList>
    </citation>
    <scope>NUCLEOTIDE SEQUENCE</scope>
    <source>
        <strain evidence="2">LJC013</strain>
        <plasmid evidence="2">unnamed2</plasmid>
    </source>
</reference>